<comment type="caution">
    <text evidence="9">The sequence shown here is derived from an EMBL/GenBank/DDBJ whole genome shotgun (WGS) entry which is preliminary data.</text>
</comment>
<feature type="domain" description="Glycoside hydrolase family 5" evidence="8">
    <location>
        <begin position="97"/>
        <end position="380"/>
    </location>
</feature>
<dbReference type="InterPro" id="IPR001547">
    <property type="entry name" value="Glyco_hydro_5"/>
</dbReference>
<dbReference type="AlphaFoldDB" id="A0AAJ0D1R7"/>
<evidence type="ECO:0000256" key="5">
    <source>
        <dbReference type="ARBA" id="ARBA00023295"/>
    </source>
</evidence>
<evidence type="ECO:0000259" key="8">
    <source>
        <dbReference type="Pfam" id="PF00150"/>
    </source>
</evidence>
<evidence type="ECO:0000313" key="10">
    <source>
        <dbReference type="Proteomes" id="UP001251528"/>
    </source>
</evidence>
<proteinExistence type="inferred from homology"/>
<dbReference type="PANTHER" id="PTHR34142">
    <property type="entry name" value="ENDO-BETA-1,4-GLUCANASE A"/>
    <property type="match status" value="1"/>
</dbReference>
<gene>
    <name evidence="9" type="ORF">QQS21_000457</name>
</gene>
<keyword evidence="4 6" id="KW-0378">Hydrolase</keyword>
<comment type="catalytic activity">
    <reaction evidence="1">
        <text>Endohydrolysis of (1-&gt;4)-beta-D-glucosidic linkages in cellulose, lichenin and cereal beta-D-glucans.</text>
        <dbReference type="EC" id="3.2.1.4"/>
    </reaction>
</comment>
<dbReference type="SUPFAM" id="SSF51445">
    <property type="entry name" value="(Trans)glycosidases"/>
    <property type="match status" value="1"/>
</dbReference>
<dbReference type="Proteomes" id="UP001251528">
    <property type="component" value="Unassembled WGS sequence"/>
</dbReference>
<dbReference type="GO" id="GO:0008810">
    <property type="term" value="F:cellulase activity"/>
    <property type="evidence" value="ECO:0007669"/>
    <property type="project" value="UniProtKB-EC"/>
</dbReference>
<sequence>MRYILFLLAFASEALGHAGAYSQHRGQNWSGPSTSCTSGYACALNNDNVGQGLHRITVSGKHQSESVAAPAAATGTQNNLMRRGSAQKLKWLGMSESVAEFGKGKYPGVWGVDFRFPDVNSIGALINEGYNIFRIPFAMERMVYPSMTSSLSTDYLNNLTHIVEFITRQGKHVIIEPHNFGRYNINDDNAFTRSWKWMTECFNSHPDVFDIGAFGTFWRNLASAFHDNEKVIFDTNNEFHDIDQDLVLKLNQAAIDGIRASGATAQFIMVEGNSWSGAWKWASKNDNLKYLTDPQDKIIYQMHQYLDGDGSGSQDVCMTGTIGRERLLSATRWLRDNKKVGVLGEFAGGANPQCKQAIVGLLDHLQENSDVWLGALWWAAGPWWEGYMFSFEPPNGVAFKYYNDLLKTYLP</sequence>
<organism evidence="9 10">
    <name type="scientific">Conoideocrella luteorostrata</name>
    <dbReference type="NCBI Taxonomy" id="1105319"/>
    <lineage>
        <taxon>Eukaryota</taxon>
        <taxon>Fungi</taxon>
        <taxon>Dikarya</taxon>
        <taxon>Ascomycota</taxon>
        <taxon>Pezizomycotina</taxon>
        <taxon>Sordariomycetes</taxon>
        <taxon>Hypocreomycetidae</taxon>
        <taxon>Hypocreales</taxon>
        <taxon>Clavicipitaceae</taxon>
        <taxon>Conoideocrella</taxon>
    </lineage>
</organism>
<evidence type="ECO:0000256" key="2">
    <source>
        <dbReference type="ARBA" id="ARBA00005641"/>
    </source>
</evidence>
<keyword evidence="7" id="KW-0732">Signal</keyword>
<evidence type="ECO:0000256" key="3">
    <source>
        <dbReference type="ARBA" id="ARBA00012601"/>
    </source>
</evidence>
<evidence type="ECO:0000313" key="9">
    <source>
        <dbReference type="EMBL" id="KAK2616634.1"/>
    </source>
</evidence>
<dbReference type="GO" id="GO:0009251">
    <property type="term" value="P:glucan catabolic process"/>
    <property type="evidence" value="ECO:0007669"/>
    <property type="project" value="TreeGrafter"/>
</dbReference>
<keyword evidence="10" id="KW-1185">Reference proteome</keyword>
<keyword evidence="5 6" id="KW-0326">Glycosidase</keyword>
<dbReference type="Gene3D" id="3.20.20.80">
    <property type="entry name" value="Glycosidases"/>
    <property type="match status" value="1"/>
</dbReference>
<dbReference type="Pfam" id="PF00150">
    <property type="entry name" value="Cellulase"/>
    <property type="match status" value="1"/>
</dbReference>
<reference evidence="9" key="1">
    <citation type="submission" date="2023-06" db="EMBL/GenBank/DDBJ databases">
        <title>Conoideocrella luteorostrata (Hypocreales: Clavicipitaceae), a potential biocontrol fungus for elongate hemlock scale in United States Christmas tree production areas.</title>
        <authorList>
            <person name="Barrett H."/>
            <person name="Lovett B."/>
            <person name="Macias A.M."/>
            <person name="Stajich J.E."/>
            <person name="Kasson M.T."/>
        </authorList>
    </citation>
    <scope>NUCLEOTIDE SEQUENCE</scope>
    <source>
        <strain evidence="9">ARSEF 14590</strain>
    </source>
</reference>
<dbReference type="EMBL" id="JASWJB010000004">
    <property type="protein sequence ID" value="KAK2616634.1"/>
    <property type="molecule type" value="Genomic_DNA"/>
</dbReference>
<evidence type="ECO:0000256" key="7">
    <source>
        <dbReference type="SAM" id="SignalP"/>
    </source>
</evidence>
<dbReference type="EC" id="3.2.1.4" evidence="3"/>
<feature type="chain" id="PRO_5042618013" description="cellulase" evidence="7">
    <location>
        <begin position="17"/>
        <end position="411"/>
    </location>
</feature>
<evidence type="ECO:0000256" key="4">
    <source>
        <dbReference type="ARBA" id="ARBA00022801"/>
    </source>
</evidence>
<name>A0AAJ0D1R7_9HYPO</name>
<protein>
    <recommendedName>
        <fullName evidence="3">cellulase</fullName>
        <ecNumber evidence="3">3.2.1.4</ecNumber>
    </recommendedName>
</protein>
<accession>A0AAJ0D1R7</accession>
<dbReference type="PANTHER" id="PTHR34142:SF1">
    <property type="entry name" value="GLYCOSIDE HYDROLASE FAMILY 5 DOMAIN-CONTAINING PROTEIN"/>
    <property type="match status" value="1"/>
</dbReference>
<evidence type="ECO:0000256" key="1">
    <source>
        <dbReference type="ARBA" id="ARBA00000966"/>
    </source>
</evidence>
<evidence type="ECO:0000256" key="6">
    <source>
        <dbReference type="RuleBase" id="RU361153"/>
    </source>
</evidence>
<comment type="similarity">
    <text evidence="2 6">Belongs to the glycosyl hydrolase 5 (cellulase A) family.</text>
</comment>
<feature type="signal peptide" evidence="7">
    <location>
        <begin position="1"/>
        <end position="16"/>
    </location>
</feature>
<dbReference type="InterPro" id="IPR017853">
    <property type="entry name" value="GH"/>
</dbReference>